<evidence type="ECO:0008006" key="3">
    <source>
        <dbReference type="Google" id="ProtNLM"/>
    </source>
</evidence>
<comment type="caution">
    <text evidence="1">The sequence shown here is derived from an EMBL/GenBank/DDBJ whole genome shotgun (WGS) entry which is preliminary data.</text>
</comment>
<proteinExistence type="predicted"/>
<dbReference type="EMBL" id="JARYGZ010000001">
    <property type="protein sequence ID" value="MDH7638360.1"/>
    <property type="molecule type" value="Genomic_DNA"/>
</dbReference>
<name>A0ABT6MZB3_9SPHN</name>
<dbReference type="Proteomes" id="UP001160625">
    <property type="component" value="Unassembled WGS sequence"/>
</dbReference>
<reference evidence="1" key="1">
    <citation type="submission" date="2023-04" db="EMBL/GenBank/DDBJ databases">
        <title>Sphingomonas sp. MAHUQ-71 isolated from rice field.</title>
        <authorList>
            <person name="Huq M.A."/>
        </authorList>
    </citation>
    <scope>NUCLEOTIDE SEQUENCE</scope>
    <source>
        <strain evidence="1">MAHUQ-71</strain>
    </source>
</reference>
<evidence type="ECO:0000313" key="1">
    <source>
        <dbReference type="EMBL" id="MDH7638360.1"/>
    </source>
</evidence>
<keyword evidence="2" id="KW-1185">Reference proteome</keyword>
<evidence type="ECO:0000313" key="2">
    <source>
        <dbReference type="Proteomes" id="UP001160625"/>
    </source>
</evidence>
<protein>
    <recommendedName>
        <fullName evidence="3">STAS/SEC14 domain-containing protein</fullName>
    </recommendedName>
</protein>
<accession>A0ABT6MZB3</accession>
<organism evidence="1 2">
    <name type="scientific">Sphingomonas oryzagri</name>
    <dbReference type="NCBI Taxonomy" id="3042314"/>
    <lineage>
        <taxon>Bacteria</taxon>
        <taxon>Pseudomonadati</taxon>
        <taxon>Pseudomonadota</taxon>
        <taxon>Alphaproteobacteria</taxon>
        <taxon>Sphingomonadales</taxon>
        <taxon>Sphingomonadaceae</taxon>
        <taxon>Sphingomonas</taxon>
    </lineage>
</organism>
<sequence>MTIERRFDPEVGIIYVTGTGRWDRESVDDHYAQLRSMIAELRATDIPIRVLSDVSSARRQDPDLERHILGQIETTFREGDRFALLTADMTDKAHVRGLIGKADFGVFASRIPAEQWLLLDELPQTG</sequence>
<gene>
    <name evidence="1" type="ORF">QGN17_06420</name>
</gene>